<dbReference type="PANTHER" id="PTHR34384">
    <property type="entry name" value="L-2,3-DIAMINOPROPANOATE--CITRATE LIGASE"/>
    <property type="match status" value="1"/>
</dbReference>
<dbReference type="GO" id="GO:0019290">
    <property type="term" value="P:siderophore biosynthetic process"/>
    <property type="evidence" value="ECO:0007669"/>
    <property type="project" value="InterPro"/>
</dbReference>
<dbReference type="InterPro" id="IPR022770">
    <property type="entry name" value="IucA/IucC-like_C"/>
</dbReference>
<feature type="domain" description="Aerobactin siderophore biosynthesis IucA/IucC-like C-terminal" evidence="4">
    <location>
        <begin position="409"/>
        <end position="563"/>
    </location>
</feature>
<dbReference type="GO" id="GO:0016881">
    <property type="term" value="F:acid-amino acid ligase activity"/>
    <property type="evidence" value="ECO:0007669"/>
    <property type="project" value="UniProtKB-ARBA"/>
</dbReference>
<evidence type="ECO:0000256" key="2">
    <source>
        <dbReference type="ARBA" id="ARBA00007832"/>
    </source>
</evidence>
<proteinExistence type="inferred from homology"/>
<keyword evidence="6" id="KW-1185">Reference proteome</keyword>
<accession>A0A010ZLA8</accession>
<comment type="caution">
    <text evidence="5">The sequence shown here is derived from an EMBL/GenBank/DDBJ whole genome shotgun (WGS) entry which is preliminary data.</text>
</comment>
<comment type="similarity">
    <text evidence="2">Belongs to the IucA/IucC family.</text>
</comment>
<dbReference type="OrthoDB" id="495728at2"/>
<evidence type="ECO:0000259" key="4">
    <source>
        <dbReference type="Pfam" id="PF06276"/>
    </source>
</evidence>
<dbReference type="PANTHER" id="PTHR34384:SF5">
    <property type="entry name" value="L-2,3-DIAMINOPROPANOATE--CITRATE LIGASE"/>
    <property type="match status" value="1"/>
</dbReference>
<dbReference type="AlphaFoldDB" id="A0A010ZLA8"/>
<dbReference type="InterPro" id="IPR037455">
    <property type="entry name" value="LucA/IucC-like"/>
</dbReference>
<dbReference type="PATRIC" id="fig|927661.3.peg.469"/>
<dbReference type="InterPro" id="IPR007310">
    <property type="entry name" value="Aerobactin_biosyn_IucA/IucC_N"/>
</dbReference>
<dbReference type="Pfam" id="PF04183">
    <property type="entry name" value="IucA_IucC"/>
    <property type="match status" value="1"/>
</dbReference>
<feature type="domain" description="Aerobactin siderophore biosynthesis IucA/IucC N-terminal" evidence="3">
    <location>
        <begin position="149"/>
        <end position="376"/>
    </location>
</feature>
<dbReference type="EMBL" id="JFBT01000001">
    <property type="protein sequence ID" value="EXG79449.1"/>
    <property type="molecule type" value="Genomic_DNA"/>
</dbReference>
<dbReference type="Pfam" id="PF06276">
    <property type="entry name" value="FhuF"/>
    <property type="match status" value="1"/>
</dbReference>
<evidence type="ECO:0000259" key="3">
    <source>
        <dbReference type="Pfam" id="PF04183"/>
    </source>
</evidence>
<protein>
    <submittedName>
        <fullName evidence="5">Siderophore synthetase component</fullName>
    </submittedName>
</protein>
<organism evidence="5 6">
    <name type="scientific">Cryptosporangium arvum DSM 44712</name>
    <dbReference type="NCBI Taxonomy" id="927661"/>
    <lineage>
        <taxon>Bacteria</taxon>
        <taxon>Bacillati</taxon>
        <taxon>Actinomycetota</taxon>
        <taxon>Actinomycetes</taxon>
        <taxon>Cryptosporangiales</taxon>
        <taxon>Cryptosporangiaceae</taxon>
        <taxon>Cryptosporangium</taxon>
    </lineage>
</organism>
<sequence length="585" mass="62234">MTEPDILNRLLGAASDRSRTTGTPRTGAPTVDGVANALAVQALLRCWVREQHVAVPASGGRLDIPLAVSGVRLVADVRYRSVTGWHRFARVRFATGSPVDATLLAALLATEARGSSADLVEQVIDSTRRLDRYLRARAATPDDDPIAPFLVAEQALVAGHPLHPTPKSRPGLSDVDELGAAPELRGAAPLHWFAVDRELVRHGSATAVSALDQLAALAPRGVHAPPGTALVPAHFRQAAALLARADVQDLIADRRLHDLGPAGARWAATSSLRTLFRADAERMLKFSLGVRITNSRREHLVPELIRGAEMYRLVDAGLGALLAAAYPRFRILGDPAWAAVPLPTEDPNGQVALAVSLRDNPFGPDTRVACVAGLVAERPDLADSRSGLAVLIEDLAISTGRPVAAVAVEWLRRFVDEVIAPVAWLHGVHGLGLEAHQQNTLVTLDPAGWPVGGWYRDNQGYYLSPSRAGTLHAMLPGLGRHSEATNPDDVIDERVSYYVGVNNLLGLVGAIGSSGLADEAAVLRAAAAALGPHRFGFVNTLLDEPELPCKANLLTRVAGLDELVGPVETQSVYVRIPNPLREVPA</sequence>
<comment type="pathway">
    <text evidence="1">Siderophore biosynthesis.</text>
</comment>
<evidence type="ECO:0000313" key="6">
    <source>
        <dbReference type="Proteomes" id="UP000021053"/>
    </source>
</evidence>
<gene>
    <name evidence="5" type="ORF">CryarDRAFT_0484</name>
</gene>
<dbReference type="Proteomes" id="UP000021053">
    <property type="component" value="Unassembled WGS sequence"/>
</dbReference>
<dbReference type="Gene3D" id="1.10.510.40">
    <property type="match status" value="1"/>
</dbReference>
<dbReference type="RefSeq" id="WP_084699956.1">
    <property type="nucleotide sequence ID" value="NZ_KK073874.1"/>
</dbReference>
<dbReference type="HOGENOM" id="CLU_018283_0_0_11"/>
<name>A0A010ZLA8_9ACTN</name>
<evidence type="ECO:0000313" key="5">
    <source>
        <dbReference type="EMBL" id="EXG79449.1"/>
    </source>
</evidence>
<reference evidence="5 6" key="1">
    <citation type="submission" date="2013-07" db="EMBL/GenBank/DDBJ databases">
        <authorList>
            <consortium name="DOE Joint Genome Institute"/>
            <person name="Eisen J."/>
            <person name="Huntemann M."/>
            <person name="Han J."/>
            <person name="Chen A."/>
            <person name="Kyrpides N."/>
            <person name="Mavromatis K."/>
            <person name="Markowitz V."/>
            <person name="Palaniappan K."/>
            <person name="Ivanova N."/>
            <person name="Schaumberg A."/>
            <person name="Pati A."/>
            <person name="Liolios K."/>
            <person name="Nordberg H.P."/>
            <person name="Cantor M.N."/>
            <person name="Hua S.X."/>
            <person name="Woyke T."/>
        </authorList>
    </citation>
    <scope>NUCLEOTIDE SEQUENCE [LARGE SCALE GENOMIC DNA]</scope>
    <source>
        <strain evidence="5 6">DSM 44712</strain>
    </source>
</reference>
<evidence type="ECO:0000256" key="1">
    <source>
        <dbReference type="ARBA" id="ARBA00004924"/>
    </source>
</evidence>